<dbReference type="OrthoDB" id="5340195at2759"/>
<sequence>MEEPTNASALSVCATEQEALVALETSLDHILDGHIADDQLTMLRYGTALAFMTKACLVSAVIVAYRQRIWMTVRSKMLSVAALDSLFAATEDLSALWNLEIYKRAKVAITLAFLVWLAPLVIILTSSTLGVEPAFTIDSTMCPGVRTLNFAKEELENWRDPTRIDGLYGLSLSIWNSTTVYNTSEGWFDYYTRYSDQFEQIARMAAYGKQVVSRTGATRGICGAGWNCTYVVNFTAPGYQCKELAKGVGSEIGRFRDHDPPEGFSTELLLPEGNYSYYAYTGGGDYAVSQMEEVNPGGMPLSGPPFPENLGAFRTEPILWIGYSEQVHPDRKPSRTEPGWNEAFVPRVFACENYETEYTVRFNHTGGEQLTTVTNRNFLYPVIDTKWLQDEDANDGTNDNTTAYPQSNYVYPNDDKQHYRRVAAFHSIGAMLRYFVNGTIDIDVIANTKAIQTKLIDPRRGWFPHPDLMERLQSFYEDIIFSLFSNPQFLSVVWAARPDASSGDVAGDASTRYPCERSRFENHYQYHTGTLWGVYAAAMLLAALGIASGTHAVLENEGRLRDTRFSSIVAATRGPALEKVGWGSGDDPATDLPRDVKNLRVGYGLVHQGTAAAANANALGVSTAAVNTPPPRPDDVRFFPERVVWDGDVRYGFGLEGDVSQMRSEGSLFRGRSRA</sequence>
<feature type="transmembrane region" description="Helical" evidence="1">
    <location>
        <begin position="107"/>
        <end position="131"/>
    </location>
</feature>
<evidence type="ECO:0000313" key="2">
    <source>
        <dbReference type="EMBL" id="RYO80424.1"/>
    </source>
</evidence>
<evidence type="ECO:0000256" key="1">
    <source>
        <dbReference type="SAM" id="Phobius"/>
    </source>
</evidence>
<protein>
    <submittedName>
        <fullName evidence="2">Uncharacterized protein</fullName>
    </submittedName>
</protein>
<dbReference type="EMBL" id="QJNU01001048">
    <property type="protein sequence ID" value="RYO80424.1"/>
    <property type="molecule type" value="Genomic_DNA"/>
</dbReference>
<keyword evidence="1" id="KW-0812">Transmembrane</keyword>
<gene>
    <name evidence="2" type="ORF">DL764_009904</name>
</gene>
<keyword evidence="3" id="KW-1185">Reference proteome</keyword>
<keyword evidence="1" id="KW-0472">Membrane</keyword>
<reference evidence="2 3" key="1">
    <citation type="submission" date="2018-06" db="EMBL/GenBank/DDBJ databases">
        <title>Complete Genomes of Monosporascus.</title>
        <authorList>
            <person name="Robinson A.J."/>
            <person name="Natvig D.O."/>
        </authorList>
    </citation>
    <scope>NUCLEOTIDE SEQUENCE [LARGE SCALE GENOMIC DNA]</scope>
    <source>
        <strain evidence="2 3">CBS 110550</strain>
    </source>
</reference>
<proteinExistence type="predicted"/>
<feature type="transmembrane region" description="Helical" evidence="1">
    <location>
        <begin position="532"/>
        <end position="554"/>
    </location>
</feature>
<organism evidence="2 3">
    <name type="scientific">Monosporascus ibericus</name>
    <dbReference type="NCBI Taxonomy" id="155417"/>
    <lineage>
        <taxon>Eukaryota</taxon>
        <taxon>Fungi</taxon>
        <taxon>Dikarya</taxon>
        <taxon>Ascomycota</taxon>
        <taxon>Pezizomycotina</taxon>
        <taxon>Sordariomycetes</taxon>
        <taxon>Xylariomycetidae</taxon>
        <taxon>Xylariales</taxon>
        <taxon>Xylariales incertae sedis</taxon>
        <taxon>Monosporascus</taxon>
    </lineage>
</organism>
<dbReference type="PANTHER" id="PTHR35041:SF3">
    <property type="entry name" value="FORMYLMETHIONINE DEFORMYLASE-LIKE PROTEIN"/>
    <property type="match status" value="1"/>
</dbReference>
<accession>A0A4Q4STV1</accession>
<dbReference type="AlphaFoldDB" id="A0A4Q4STV1"/>
<comment type="caution">
    <text evidence="2">The sequence shown here is derived from an EMBL/GenBank/DDBJ whole genome shotgun (WGS) entry which is preliminary data.</text>
</comment>
<dbReference type="Proteomes" id="UP000293360">
    <property type="component" value="Unassembled WGS sequence"/>
</dbReference>
<evidence type="ECO:0000313" key="3">
    <source>
        <dbReference type="Proteomes" id="UP000293360"/>
    </source>
</evidence>
<dbReference type="PANTHER" id="PTHR35041">
    <property type="entry name" value="MEDIATOR OF RNA POLYMERASE II TRANSCRIPTION SUBUNIT 1"/>
    <property type="match status" value="1"/>
</dbReference>
<keyword evidence="1" id="KW-1133">Transmembrane helix</keyword>
<dbReference type="STRING" id="155417.A0A4Q4STV1"/>
<name>A0A4Q4STV1_9PEZI</name>
<feature type="transmembrane region" description="Helical" evidence="1">
    <location>
        <begin position="45"/>
        <end position="65"/>
    </location>
</feature>